<comment type="caution">
    <text evidence="2">The sequence shown here is derived from an EMBL/GenBank/DDBJ whole genome shotgun (WGS) entry which is preliminary data.</text>
</comment>
<sequence>MTEAHLEEEEMMACQEMEAHLEEKEPTSVDRKPEAAPQREVPEVDAEVMLVGEPKKKRHEH</sequence>
<feature type="region of interest" description="Disordered" evidence="1">
    <location>
        <begin position="18"/>
        <end position="61"/>
    </location>
</feature>
<keyword evidence="3" id="KW-1185">Reference proteome</keyword>
<dbReference type="InParanoid" id="A0A2J7PVN6"/>
<feature type="compositionally biased region" description="Basic and acidic residues" evidence="1">
    <location>
        <begin position="18"/>
        <end position="34"/>
    </location>
</feature>
<accession>A0A2J7PVN6</accession>
<dbReference type="Proteomes" id="UP000235965">
    <property type="component" value="Unassembled WGS sequence"/>
</dbReference>
<protein>
    <submittedName>
        <fullName evidence="2">Uncharacterized protein</fullName>
    </submittedName>
</protein>
<evidence type="ECO:0000256" key="1">
    <source>
        <dbReference type="SAM" id="MobiDB-lite"/>
    </source>
</evidence>
<reference evidence="2 3" key="1">
    <citation type="submission" date="2017-12" db="EMBL/GenBank/DDBJ databases">
        <title>Hemimetabolous genomes reveal molecular basis of termite eusociality.</title>
        <authorList>
            <person name="Harrison M.C."/>
            <person name="Jongepier E."/>
            <person name="Robertson H.M."/>
            <person name="Arning N."/>
            <person name="Bitard-Feildel T."/>
            <person name="Chao H."/>
            <person name="Childers C.P."/>
            <person name="Dinh H."/>
            <person name="Doddapaneni H."/>
            <person name="Dugan S."/>
            <person name="Gowin J."/>
            <person name="Greiner C."/>
            <person name="Han Y."/>
            <person name="Hu H."/>
            <person name="Hughes D.S.T."/>
            <person name="Huylmans A.-K."/>
            <person name="Kemena C."/>
            <person name="Kremer L.P.M."/>
            <person name="Lee S.L."/>
            <person name="Lopez-Ezquerra A."/>
            <person name="Mallet L."/>
            <person name="Monroy-Kuhn J.M."/>
            <person name="Moser A."/>
            <person name="Murali S.C."/>
            <person name="Muzny D.M."/>
            <person name="Otani S."/>
            <person name="Piulachs M.-D."/>
            <person name="Poelchau M."/>
            <person name="Qu J."/>
            <person name="Schaub F."/>
            <person name="Wada-Katsumata A."/>
            <person name="Worley K.C."/>
            <person name="Xie Q."/>
            <person name="Ylla G."/>
            <person name="Poulsen M."/>
            <person name="Gibbs R.A."/>
            <person name="Schal C."/>
            <person name="Richards S."/>
            <person name="Belles X."/>
            <person name="Korb J."/>
            <person name="Bornberg-Bauer E."/>
        </authorList>
    </citation>
    <scope>NUCLEOTIDE SEQUENCE [LARGE SCALE GENOMIC DNA]</scope>
    <source>
        <tissue evidence="2">Whole body</tissue>
    </source>
</reference>
<name>A0A2J7PVN6_9NEOP</name>
<gene>
    <name evidence="2" type="ORF">B7P43_G09711</name>
</gene>
<organism evidence="2 3">
    <name type="scientific">Cryptotermes secundus</name>
    <dbReference type="NCBI Taxonomy" id="105785"/>
    <lineage>
        <taxon>Eukaryota</taxon>
        <taxon>Metazoa</taxon>
        <taxon>Ecdysozoa</taxon>
        <taxon>Arthropoda</taxon>
        <taxon>Hexapoda</taxon>
        <taxon>Insecta</taxon>
        <taxon>Pterygota</taxon>
        <taxon>Neoptera</taxon>
        <taxon>Polyneoptera</taxon>
        <taxon>Dictyoptera</taxon>
        <taxon>Blattodea</taxon>
        <taxon>Blattoidea</taxon>
        <taxon>Termitoidae</taxon>
        <taxon>Kalotermitidae</taxon>
        <taxon>Cryptotermitinae</taxon>
        <taxon>Cryptotermes</taxon>
    </lineage>
</organism>
<evidence type="ECO:0000313" key="3">
    <source>
        <dbReference type="Proteomes" id="UP000235965"/>
    </source>
</evidence>
<proteinExistence type="predicted"/>
<dbReference type="EMBL" id="NEVH01020945">
    <property type="protein sequence ID" value="PNF20396.1"/>
    <property type="molecule type" value="Genomic_DNA"/>
</dbReference>
<dbReference type="AlphaFoldDB" id="A0A2J7PVN6"/>
<evidence type="ECO:0000313" key="2">
    <source>
        <dbReference type="EMBL" id="PNF20396.1"/>
    </source>
</evidence>